<dbReference type="PANTHER" id="PTHR10233:SF14">
    <property type="entry name" value="TRANSLATION INITIATION FACTOR EIF-2B SUBUNIT DELTA"/>
    <property type="match status" value="1"/>
</dbReference>
<name>A0A2K5KM21_CERAT</name>
<dbReference type="Pfam" id="PF01008">
    <property type="entry name" value="IF-2B"/>
    <property type="match status" value="1"/>
</dbReference>
<feature type="compositionally biased region" description="Low complexity" evidence="11">
    <location>
        <begin position="1"/>
        <end position="19"/>
    </location>
</feature>
<evidence type="ECO:0000256" key="5">
    <source>
        <dbReference type="ARBA" id="ARBA00022917"/>
    </source>
</evidence>
<evidence type="ECO:0000256" key="9">
    <source>
        <dbReference type="ARBA" id="ARBA00046432"/>
    </source>
</evidence>
<evidence type="ECO:0000313" key="13">
    <source>
        <dbReference type="Proteomes" id="UP000233060"/>
    </source>
</evidence>
<dbReference type="GO" id="GO:0003743">
    <property type="term" value="F:translation initiation factor activity"/>
    <property type="evidence" value="ECO:0007669"/>
    <property type="project" value="UniProtKB-KW"/>
</dbReference>
<dbReference type="GO" id="GO:0048513">
    <property type="term" value="P:animal organ development"/>
    <property type="evidence" value="ECO:0007669"/>
    <property type="project" value="UniProtKB-ARBA"/>
</dbReference>
<evidence type="ECO:0000256" key="11">
    <source>
        <dbReference type="SAM" id="MobiDB-lite"/>
    </source>
</evidence>
<dbReference type="Bgee" id="ENSCATG00000007827">
    <property type="expression patterns" value="Expressed in skeletal muscle tissue and 12 other cell types or tissues"/>
</dbReference>
<proteinExistence type="inferred from homology"/>
<reference evidence="12" key="2">
    <citation type="submission" date="2025-09" db="UniProtKB">
        <authorList>
            <consortium name="Ensembl"/>
        </authorList>
    </citation>
    <scope>IDENTIFICATION</scope>
</reference>
<dbReference type="Gene3D" id="3.40.50.10470">
    <property type="entry name" value="Translation initiation factor eif-2b, domain 2"/>
    <property type="match status" value="1"/>
</dbReference>
<dbReference type="SUPFAM" id="SSF100950">
    <property type="entry name" value="NagB/RpiA/CoA transferase-like"/>
    <property type="match status" value="1"/>
</dbReference>
<comment type="subunit">
    <text evidence="9">Component of the translation initiation factor 2B (eIF2B) complex which is a heterodecamer of two sets of five different subunits: alpha, beta, gamma, delta and epsilon. Subunits alpha, beta and delta comprise a regulatory subcomplex and subunits epsilon and gamma comprise a catalytic subcomplex. Within the complex, the hexameric regulatory complex resides at the center, with the two heterodimeric catalytic subcomplexes bound on opposite sides.</text>
</comment>
<feature type="region of interest" description="Disordered" evidence="11">
    <location>
        <begin position="1"/>
        <end position="168"/>
    </location>
</feature>
<evidence type="ECO:0000256" key="6">
    <source>
        <dbReference type="ARBA" id="ARBA00043898"/>
    </source>
</evidence>
<comment type="subcellular location">
    <subcellularLocation>
        <location evidence="1">Cytoplasm</location>
        <location evidence="1">Cytosol</location>
    </subcellularLocation>
</comment>
<keyword evidence="5" id="KW-0648">Protein biosynthesis</keyword>
<sequence length="540" mass="58993">MLTQQPAAPSASAPKPSRSLSGSLCALFSDADSGSGMKAELRPGPGAVGREMTKEEKLQLRKEKKQQKKKRKEEKGAEPETGSAVSAAQCQVGPTRELPESGIQLGTPGEKVPAGRSKAELRAERRAKQEAERALKQARKGEQGGPPPKASPSTAGETPSGVKRLPEYPQVDDLLLRRLVKKPERQQVPTRKDYGSKVSLFSHLPQYSRQNSLTQFMSIPSSVIHPAMVRLGLQYSQGLVSGSNARCIALLRALQQGILPPSEHFPQDLVNKLKPYMSFLTQCRPLSASMHNAIKFLNKEITSVGSSKREEEAKSELQAAIDRYVKEKIVLAAQAISRFAYQKISNGDVILVYGCSSLVSRILQEAWTEGRRFRVVVVDSRPRLEGRHTLHSLVRAGVPASYLLIPAASYVLPEVSKVLLGAHALLANGSVMSRVGTAQLALVARAHNVPVLVCCETYKFCERVQTDAFVSNELDDPDDLQCKRGEHVALANWQNHASLRLLNLVYDVTPPELVDLVITELGMIPCSSVPVVLRVKSSDQ</sequence>
<evidence type="ECO:0000256" key="10">
    <source>
        <dbReference type="RuleBase" id="RU003814"/>
    </source>
</evidence>
<feature type="compositionally biased region" description="Basic and acidic residues" evidence="11">
    <location>
        <begin position="117"/>
        <end position="142"/>
    </location>
</feature>
<evidence type="ECO:0000256" key="8">
    <source>
        <dbReference type="ARBA" id="ARBA00044356"/>
    </source>
</evidence>
<keyword evidence="13" id="KW-1185">Reference proteome</keyword>
<dbReference type="Ensembl" id="ENSCATT00000008787.1">
    <property type="protein sequence ID" value="ENSCATP00000001735.1"/>
    <property type="gene ID" value="ENSCATG00000007827.1"/>
</dbReference>
<dbReference type="GO" id="GO:0007417">
    <property type="term" value="P:central nervous system development"/>
    <property type="evidence" value="ECO:0007669"/>
    <property type="project" value="UniProtKB-ARBA"/>
</dbReference>
<evidence type="ECO:0000256" key="4">
    <source>
        <dbReference type="ARBA" id="ARBA00022540"/>
    </source>
</evidence>
<comment type="similarity">
    <text evidence="2 10">Belongs to the eIF-2B alpha/beta/delta subunits family.</text>
</comment>
<gene>
    <name evidence="12" type="primary">EIF2B4</name>
</gene>
<reference evidence="12" key="1">
    <citation type="submission" date="2025-08" db="UniProtKB">
        <authorList>
            <consortium name="Ensembl"/>
        </authorList>
    </citation>
    <scope>IDENTIFICATION</scope>
</reference>
<dbReference type="InterPro" id="IPR037171">
    <property type="entry name" value="NagB/RpiA_transferase-like"/>
</dbReference>
<dbReference type="Proteomes" id="UP000233060">
    <property type="component" value="Unassembled WGS sequence"/>
</dbReference>
<accession>A0A2K5KM21</accession>
<keyword evidence="4" id="KW-0396">Initiation factor</keyword>
<evidence type="ECO:0000256" key="7">
    <source>
        <dbReference type="ARBA" id="ARBA00044147"/>
    </source>
</evidence>
<comment type="function">
    <text evidence="6">Acts as a component of the translation initiation factor 2B (eIF2B) complex, which catalyzes the exchange of GDP for GTP on eukaryotic initiation factor 2 (eIF2) gamma subunit. Its guanine nucleotide exchange factor activity is repressed when bound to eIF2 complex phosphorylated on the alpha subunit, thereby limiting the amount of methionyl-initiator methionine tRNA available to the ribosome and consequently global translation is repressed.</text>
</comment>
<protein>
    <recommendedName>
        <fullName evidence="7">Translation initiation factor eIF2B subunit delta</fullName>
    </recommendedName>
    <alternativeName>
        <fullName evidence="8">eIF2B GDP-GTP exchange factor subunit delta</fullName>
    </alternativeName>
</protein>
<dbReference type="InterPro" id="IPR042529">
    <property type="entry name" value="IF_2B-like_C"/>
</dbReference>
<dbReference type="GO" id="GO:0005085">
    <property type="term" value="F:guanyl-nucleotide exchange factor activity"/>
    <property type="evidence" value="ECO:0007669"/>
    <property type="project" value="UniProtKB-ARBA"/>
</dbReference>
<evidence type="ECO:0000256" key="2">
    <source>
        <dbReference type="ARBA" id="ARBA00007251"/>
    </source>
</evidence>
<dbReference type="InterPro" id="IPR000649">
    <property type="entry name" value="IF-2B-related"/>
</dbReference>
<evidence type="ECO:0000256" key="3">
    <source>
        <dbReference type="ARBA" id="ARBA00022490"/>
    </source>
</evidence>
<dbReference type="PANTHER" id="PTHR10233">
    <property type="entry name" value="TRANSLATION INITIATION FACTOR EIF-2B"/>
    <property type="match status" value="1"/>
</dbReference>
<keyword evidence="3" id="KW-0963">Cytoplasm</keyword>
<dbReference type="FunFam" id="3.40.50.10470:FF:000002">
    <property type="entry name" value="Probable translation initiation factor eIF-2B subunit delta"/>
    <property type="match status" value="1"/>
</dbReference>
<dbReference type="GeneTree" id="ENSGT00550000075009"/>
<dbReference type="AlphaFoldDB" id="A0A2K5KM21"/>
<feature type="compositionally biased region" description="Basic and acidic residues" evidence="11">
    <location>
        <begin position="51"/>
        <end position="61"/>
    </location>
</feature>
<evidence type="ECO:0000256" key="1">
    <source>
        <dbReference type="ARBA" id="ARBA00004514"/>
    </source>
</evidence>
<feature type="compositionally biased region" description="Basic residues" evidence="11">
    <location>
        <begin position="62"/>
        <end position="72"/>
    </location>
</feature>
<dbReference type="GO" id="GO:0005851">
    <property type="term" value="C:eukaryotic translation initiation factor 2B complex"/>
    <property type="evidence" value="ECO:0007669"/>
    <property type="project" value="UniProtKB-ARBA"/>
</dbReference>
<organism evidence="12 13">
    <name type="scientific">Cercocebus atys</name>
    <name type="common">Sooty mangabey</name>
    <name type="synonym">Cercocebus torquatus atys</name>
    <dbReference type="NCBI Taxonomy" id="9531"/>
    <lineage>
        <taxon>Eukaryota</taxon>
        <taxon>Metazoa</taxon>
        <taxon>Chordata</taxon>
        <taxon>Craniata</taxon>
        <taxon>Vertebrata</taxon>
        <taxon>Euteleostomi</taxon>
        <taxon>Mammalia</taxon>
        <taxon>Eutheria</taxon>
        <taxon>Euarchontoglires</taxon>
        <taxon>Primates</taxon>
        <taxon>Haplorrhini</taxon>
        <taxon>Catarrhini</taxon>
        <taxon>Cercopithecidae</taxon>
        <taxon>Cercopithecinae</taxon>
        <taxon>Cercocebus</taxon>
    </lineage>
</organism>
<dbReference type="GO" id="GO:0005829">
    <property type="term" value="C:cytosol"/>
    <property type="evidence" value="ECO:0007669"/>
    <property type="project" value="UniProtKB-SubCell"/>
</dbReference>
<evidence type="ECO:0000313" key="12">
    <source>
        <dbReference type="Ensembl" id="ENSCATP00000001735.1"/>
    </source>
</evidence>